<dbReference type="GeneTree" id="ENSGT00940000161814"/>
<dbReference type="Proteomes" id="UP000472263">
    <property type="component" value="Chromosome 1"/>
</dbReference>
<dbReference type="InterPro" id="IPR016187">
    <property type="entry name" value="CTDL_fold"/>
</dbReference>
<dbReference type="InterPro" id="IPR001304">
    <property type="entry name" value="C-type_lectin-like"/>
</dbReference>
<dbReference type="AlphaFoldDB" id="A0A667WH51"/>
<organism evidence="2 3">
    <name type="scientific">Myripristis murdjan</name>
    <name type="common">pinecone soldierfish</name>
    <dbReference type="NCBI Taxonomy" id="586833"/>
    <lineage>
        <taxon>Eukaryota</taxon>
        <taxon>Metazoa</taxon>
        <taxon>Chordata</taxon>
        <taxon>Craniata</taxon>
        <taxon>Vertebrata</taxon>
        <taxon>Euteleostomi</taxon>
        <taxon>Actinopterygii</taxon>
        <taxon>Neopterygii</taxon>
        <taxon>Teleostei</taxon>
        <taxon>Neoteleostei</taxon>
        <taxon>Acanthomorphata</taxon>
        <taxon>Holocentriformes</taxon>
        <taxon>Holocentridae</taxon>
        <taxon>Myripristis</taxon>
    </lineage>
</organism>
<dbReference type="Ensembl" id="ENSMMDT00005000589.1">
    <property type="protein sequence ID" value="ENSMMDP00005000577.1"/>
    <property type="gene ID" value="ENSMMDG00005000374.1"/>
</dbReference>
<dbReference type="SMART" id="SM00034">
    <property type="entry name" value="CLECT"/>
    <property type="match status" value="1"/>
</dbReference>
<sequence length="199" mass="22068">MHLSMKTTLFLKSSLLGRPEEPLAVKEESLEEEEPLAQEMARGTMLSYGVESRSSCPPGWSPHGSRCFIFINSPHSWAQAERYCLHLSANLVSIHSAEEHCFIQELVRRTTGGFPYTWIGATDISEVNGLWFWTDGSRFDFEAWGSGEPNNGGGTEACVEINSGGTVTFPNPLNLVMCLKYASQTSKCKRKSHLVCGFI</sequence>
<dbReference type="PRINTS" id="PR01504">
    <property type="entry name" value="PNCREATITSAP"/>
</dbReference>
<protein>
    <recommendedName>
        <fullName evidence="1">C-type lectin domain-containing protein</fullName>
    </recommendedName>
</protein>
<proteinExistence type="predicted"/>
<evidence type="ECO:0000259" key="1">
    <source>
        <dbReference type="PROSITE" id="PS50041"/>
    </source>
</evidence>
<dbReference type="PANTHER" id="PTHR22803">
    <property type="entry name" value="MANNOSE, PHOSPHOLIPASE, LECTIN RECEPTOR RELATED"/>
    <property type="match status" value="1"/>
</dbReference>
<dbReference type="Gene3D" id="3.10.100.10">
    <property type="entry name" value="Mannose-Binding Protein A, subunit A"/>
    <property type="match status" value="1"/>
</dbReference>
<reference evidence="2" key="1">
    <citation type="submission" date="2019-06" db="EMBL/GenBank/DDBJ databases">
        <authorList>
            <consortium name="Wellcome Sanger Institute Data Sharing"/>
        </authorList>
    </citation>
    <scope>NUCLEOTIDE SEQUENCE [LARGE SCALE GENOMIC DNA]</scope>
</reference>
<dbReference type="PROSITE" id="PS50041">
    <property type="entry name" value="C_TYPE_LECTIN_2"/>
    <property type="match status" value="1"/>
</dbReference>
<dbReference type="InterPro" id="IPR050111">
    <property type="entry name" value="C-type_lectin/snaclec_domain"/>
</dbReference>
<dbReference type="Pfam" id="PF00059">
    <property type="entry name" value="Lectin_C"/>
    <property type="match status" value="1"/>
</dbReference>
<dbReference type="InParanoid" id="A0A667WH51"/>
<feature type="domain" description="C-type lectin" evidence="1">
    <location>
        <begin position="63"/>
        <end position="164"/>
    </location>
</feature>
<evidence type="ECO:0000313" key="3">
    <source>
        <dbReference type="Proteomes" id="UP000472263"/>
    </source>
</evidence>
<accession>A0A667WH51</accession>
<reference evidence="2" key="3">
    <citation type="submission" date="2025-09" db="UniProtKB">
        <authorList>
            <consortium name="Ensembl"/>
        </authorList>
    </citation>
    <scope>IDENTIFICATION</scope>
</reference>
<dbReference type="SUPFAM" id="SSF56436">
    <property type="entry name" value="C-type lectin-like"/>
    <property type="match status" value="1"/>
</dbReference>
<name>A0A667WH51_9TELE</name>
<reference evidence="2" key="2">
    <citation type="submission" date="2025-08" db="UniProtKB">
        <authorList>
            <consortium name="Ensembl"/>
        </authorList>
    </citation>
    <scope>IDENTIFICATION</scope>
</reference>
<dbReference type="InterPro" id="IPR016186">
    <property type="entry name" value="C-type_lectin-like/link_sf"/>
</dbReference>
<keyword evidence="3" id="KW-1185">Reference proteome</keyword>
<evidence type="ECO:0000313" key="2">
    <source>
        <dbReference type="Ensembl" id="ENSMMDP00005000577.1"/>
    </source>
</evidence>